<dbReference type="STRING" id="1097556.R4X7Z3"/>
<dbReference type="InterPro" id="IPR009091">
    <property type="entry name" value="RCC1/BLIP-II"/>
</dbReference>
<evidence type="ECO:0000256" key="3">
    <source>
        <dbReference type="PROSITE-ProRule" id="PRU00235"/>
    </source>
</evidence>
<dbReference type="InterPro" id="IPR051553">
    <property type="entry name" value="Ran_GTPase-activating"/>
</dbReference>
<dbReference type="InterPro" id="IPR058923">
    <property type="entry name" value="RCC1-like_dom"/>
</dbReference>
<dbReference type="PRINTS" id="PR00633">
    <property type="entry name" value="RCCNDNSATION"/>
</dbReference>
<dbReference type="eggNOG" id="KOG1426">
    <property type="taxonomic scope" value="Eukaryota"/>
</dbReference>
<dbReference type="PANTHER" id="PTHR45982">
    <property type="entry name" value="REGULATOR OF CHROMOSOME CONDENSATION"/>
    <property type="match status" value="1"/>
</dbReference>
<evidence type="ECO:0000313" key="7">
    <source>
        <dbReference type="Proteomes" id="UP000013776"/>
    </source>
</evidence>
<dbReference type="EMBL" id="CAHR02000037">
    <property type="protein sequence ID" value="CCG81367.1"/>
    <property type="molecule type" value="Genomic_DNA"/>
</dbReference>
<organism evidence="6 7">
    <name type="scientific">Taphrina deformans (strain PYCC 5710 / ATCC 11124 / CBS 356.35 / IMI 108563 / JCM 9778 / NBRC 8474)</name>
    <name type="common">Peach leaf curl fungus</name>
    <name type="synonym">Lalaria deformans</name>
    <dbReference type="NCBI Taxonomy" id="1097556"/>
    <lineage>
        <taxon>Eukaryota</taxon>
        <taxon>Fungi</taxon>
        <taxon>Dikarya</taxon>
        <taxon>Ascomycota</taxon>
        <taxon>Taphrinomycotina</taxon>
        <taxon>Taphrinomycetes</taxon>
        <taxon>Taphrinales</taxon>
        <taxon>Taphrinaceae</taxon>
        <taxon>Taphrina</taxon>
    </lineage>
</organism>
<evidence type="ECO:0000313" key="6">
    <source>
        <dbReference type="EMBL" id="CCG81367.1"/>
    </source>
</evidence>
<dbReference type="GO" id="GO:0005737">
    <property type="term" value="C:cytoplasm"/>
    <property type="evidence" value="ECO:0007669"/>
    <property type="project" value="TreeGrafter"/>
</dbReference>
<feature type="repeat" description="RCC1" evidence="3">
    <location>
        <begin position="245"/>
        <end position="297"/>
    </location>
</feature>
<name>R4X7Z3_TAPDE</name>
<dbReference type="VEuPathDB" id="FungiDB:TAPDE_001068"/>
<keyword evidence="7" id="KW-1185">Reference proteome</keyword>
<comment type="caution">
    <text evidence="6">The sequence shown here is derived from an EMBL/GenBank/DDBJ whole genome shotgun (WGS) entry which is preliminary data.</text>
</comment>
<dbReference type="AlphaFoldDB" id="R4X7Z3"/>
<dbReference type="GO" id="GO:0005085">
    <property type="term" value="F:guanyl-nucleotide exchange factor activity"/>
    <property type="evidence" value="ECO:0007669"/>
    <property type="project" value="TreeGrafter"/>
</dbReference>
<feature type="repeat" description="RCC1" evidence="3">
    <location>
        <begin position="65"/>
        <end position="119"/>
    </location>
</feature>
<evidence type="ECO:0000256" key="2">
    <source>
        <dbReference type="ARBA" id="ARBA00022737"/>
    </source>
</evidence>
<dbReference type="SUPFAM" id="SSF50985">
    <property type="entry name" value="RCC1/BLIP-II"/>
    <property type="match status" value="1"/>
</dbReference>
<keyword evidence="2" id="KW-0677">Repeat</keyword>
<evidence type="ECO:0000256" key="4">
    <source>
        <dbReference type="SAM" id="MobiDB-lite"/>
    </source>
</evidence>
<feature type="region of interest" description="Disordered" evidence="4">
    <location>
        <begin position="1"/>
        <end position="28"/>
    </location>
</feature>
<protein>
    <submittedName>
        <fullName evidence="6">Ran exchange factor Prp20/Pim1</fullName>
    </submittedName>
</protein>
<dbReference type="PROSITE" id="PS00625">
    <property type="entry name" value="RCC1_1"/>
    <property type="match status" value="1"/>
</dbReference>
<dbReference type="OrthoDB" id="61110at2759"/>
<accession>R4X7Z3</accession>
<evidence type="ECO:0000256" key="1">
    <source>
        <dbReference type="ARBA" id="ARBA00022658"/>
    </source>
</evidence>
<feature type="repeat" description="RCC1" evidence="3">
    <location>
        <begin position="120"/>
        <end position="191"/>
    </location>
</feature>
<evidence type="ECO:0000259" key="5">
    <source>
        <dbReference type="Pfam" id="PF25390"/>
    </source>
</evidence>
<dbReference type="Proteomes" id="UP000013776">
    <property type="component" value="Unassembled WGS sequence"/>
</dbReference>
<dbReference type="PROSITE" id="PS50012">
    <property type="entry name" value="RCC1_3"/>
    <property type="match status" value="7"/>
</dbReference>
<feature type="repeat" description="RCC1" evidence="3">
    <location>
        <begin position="356"/>
        <end position="421"/>
    </location>
</feature>
<dbReference type="InterPro" id="IPR000408">
    <property type="entry name" value="Reg_chr_condens"/>
</dbReference>
<feature type="repeat" description="RCC1" evidence="3">
    <location>
        <begin position="422"/>
        <end position="476"/>
    </location>
</feature>
<dbReference type="PROSITE" id="PS00626">
    <property type="entry name" value="RCC1_2"/>
    <property type="match status" value="1"/>
</dbReference>
<feature type="repeat" description="RCC1" evidence="3">
    <location>
        <begin position="192"/>
        <end position="244"/>
    </location>
</feature>
<sequence>MAPSARASKRKASESPVSSPKIVRAGRKPRESVASVVAPARQRVSAVPKPELNKLVVGLNDRPILDTYVFGTGSMCELGLGPDAKNKIVKRPRLNPYLAKLDVVDVAVGGMHAAALTKDGLIYTWGVNDQGALGRDTTWDGGVVDADAGDDSDSEAEVLNPKESTPTAVEHAQSFVKVAASDSLTVAIDADGHIWAWGTFRCSDGILGFNSASKVANRPQRLVLKEKFVDLACGTDHVLALSASGKVFAWGNGQQFQLGRRVVERTRLNGLVPREFGLKRIVSIGCGSYHSFAKDTEGRIFAWGLNQFGQCGVTIEELGEDGAVVAVPALVEALSGLDVALITGGEHHSIALTTDGTVYVWGRLDACQLGLDRASLPESAVADASGKPRYIPAPTRLTLEDDLKASTVAAGTHHNVLIDREGRAWSWGFGESYQVGQGPPGEDVEQPTRIENTATQGKKMVLAGAGGQFSLICALRQQSEGGAAGDEHVNGSVVEDKK</sequence>
<keyword evidence="1" id="KW-0344">Guanine-nucleotide releasing factor</keyword>
<dbReference type="Gene3D" id="2.130.10.30">
    <property type="entry name" value="Regulator of chromosome condensation 1/beta-lactamase-inhibitor protein II"/>
    <property type="match status" value="1"/>
</dbReference>
<feature type="domain" description="RCC1-like" evidence="5">
    <location>
        <begin position="67"/>
        <end position="472"/>
    </location>
</feature>
<reference evidence="6 7" key="1">
    <citation type="journal article" date="2013" name="MBio">
        <title>Genome sequencing of the plant pathogen Taphrina deformans, the causal agent of peach leaf curl.</title>
        <authorList>
            <person name="Cisse O.H."/>
            <person name="Almeida J.M.G.C.F."/>
            <person name="Fonseca A."/>
            <person name="Kumar A.A."/>
            <person name="Salojaervi J."/>
            <person name="Overmyer K."/>
            <person name="Hauser P.M."/>
            <person name="Pagni M."/>
        </authorList>
    </citation>
    <scope>NUCLEOTIDE SEQUENCE [LARGE SCALE GENOMIC DNA]</scope>
    <source>
        <strain evidence="7">PYCC 5710 / ATCC 11124 / CBS 356.35 / IMI 108563 / JCM 9778 / NBRC 8474</strain>
    </source>
</reference>
<proteinExistence type="predicted"/>
<gene>
    <name evidence="6" type="ORF">TAPDE_001068</name>
</gene>
<feature type="repeat" description="RCC1" evidence="3">
    <location>
        <begin position="298"/>
        <end position="355"/>
    </location>
</feature>
<dbReference type="Pfam" id="PF25390">
    <property type="entry name" value="WD40_RLD"/>
    <property type="match status" value="1"/>
</dbReference>
<dbReference type="PANTHER" id="PTHR45982:SF1">
    <property type="entry name" value="REGULATOR OF CHROMOSOME CONDENSATION"/>
    <property type="match status" value="1"/>
</dbReference>